<dbReference type="InterPro" id="IPR057661">
    <property type="entry name" value="RsdA/BaiN/AoA(So)_Rossmann"/>
</dbReference>
<evidence type="ECO:0000313" key="6">
    <source>
        <dbReference type="EMBL" id="KKS42348.1"/>
    </source>
</evidence>
<evidence type="ECO:0000256" key="1">
    <source>
        <dbReference type="ARBA" id="ARBA00001974"/>
    </source>
</evidence>
<feature type="domain" description="RsdA/BaiN/AoA(So)-like insert" evidence="5">
    <location>
        <begin position="210"/>
        <end position="372"/>
    </location>
</feature>
<dbReference type="InterPro" id="IPR023166">
    <property type="entry name" value="BaiN-like_dom_sf"/>
</dbReference>
<dbReference type="InterPro" id="IPR004792">
    <property type="entry name" value="BaiN-like"/>
</dbReference>
<accession>A0A0G1BY51</accession>
<comment type="caution">
    <text evidence="6">The sequence shown here is derived from an EMBL/GenBank/DDBJ whole genome shotgun (WGS) entry which is preliminary data.</text>
</comment>
<protein>
    <submittedName>
        <fullName evidence="6">NAD(FAD)-utilizing dehydrogenase</fullName>
    </submittedName>
</protein>
<dbReference type="EMBL" id="LCCW01000017">
    <property type="protein sequence ID" value="KKS42348.1"/>
    <property type="molecule type" value="Genomic_DNA"/>
</dbReference>
<dbReference type="Proteomes" id="UP000034516">
    <property type="component" value="Unassembled WGS sequence"/>
</dbReference>
<feature type="domain" description="RsdA/BaiN/AoA(So)-like Rossmann fold-like" evidence="4">
    <location>
        <begin position="16"/>
        <end position="425"/>
    </location>
</feature>
<evidence type="ECO:0000256" key="2">
    <source>
        <dbReference type="ARBA" id="ARBA00022630"/>
    </source>
</evidence>
<dbReference type="Gene3D" id="1.10.8.260">
    <property type="entry name" value="HI0933 insert domain-like"/>
    <property type="match status" value="1"/>
</dbReference>
<evidence type="ECO:0000256" key="3">
    <source>
        <dbReference type="ARBA" id="ARBA00022827"/>
    </source>
</evidence>
<name>A0A0G1BY51_9BACT</name>
<dbReference type="Pfam" id="PF22780">
    <property type="entry name" value="HI0933_like_1st"/>
    <property type="match status" value="1"/>
</dbReference>
<comment type="cofactor">
    <cofactor evidence="1">
        <name>FAD</name>
        <dbReference type="ChEBI" id="CHEBI:57692"/>
    </cofactor>
</comment>
<proteinExistence type="predicted"/>
<dbReference type="PANTHER" id="PTHR42887">
    <property type="entry name" value="OS12G0638800 PROTEIN"/>
    <property type="match status" value="1"/>
</dbReference>
<evidence type="ECO:0000313" key="7">
    <source>
        <dbReference type="Proteomes" id="UP000034516"/>
    </source>
</evidence>
<dbReference type="AlphaFoldDB" id="A0A0G1BY51"/>
<gene>
    <name evidence="6" type="ORF">UV02_C0017G0007</name>
</gene>
<dbReference type="NCBIfam" id="TIGR00275">
    <property type="entry name" value="aminoacetone oxidase family FAD-binding enzyme"/>
    <property type="match status" value="1"/>
</dbReference>
<dbReference type="InterPro" id="IPR036188">
    <property type="entry name" value="FAD/NAD-bd_sf"/>
</dbReference>
<sequence>MAEENKLTDKRTKDFEVAIIGAGPAGMMAGIRATELGAKVVIIEKNPKPGRKLLITGQGRCNITQNETELKKLIEKFGANGKFLFSSLHMFGPKEVMNFFENQNLAVKTERGGRVFPESDKAIDVVNVLIKNLARNKVKMIFKTEVLDFELKGDKIEGVIFRETDSGAKKIIRADKYILCLGGKSYPATGSSGDGYRWLKKMGHTIIEPRPALVPIITKESWVKDCQGLSLKNVSVRIIQNNKKQAERFGEMIFTHFGVSGPIILDISKTVGELLKNGAVGLEIDLKPTLDFQTLDERLKRDFGKNLNKNFKNYLPELLPRKMIPIIIKLSGIAGNKKINSITKIERKKLMLILKNLKLTVAGLRGFDQAIITAGGVNLKEIDPQTMHSKIIANLFLAGEILDLDGPTGGYNLQAAWSTGYAAGNYAGKI</sequence>
<keyword evidence="2" id="KW-0285">Flavoprotein</keyword>
<organism evidence="6 7">
    <name type="scientific">Candidatus Kuenenbacteria bacterium GW2011_GWA2_42_15</name>
    <dbReference type="NCBI Taxonomy" id="1618677"/>
    <lineage>
        <taxon>Bacteria</taxon>
        <taxon>Candidatus Kueneniibacteriota</taxon>
    </lineage>
</organism>
<evidence type="ECO:0000259" key="5">
    <source>
        <dbReference type="Pfam" id="PF22780"/>
    </source>
</evidence>
<keyword evidence="3" id="KW-0274">FAD</keyword>
<dbReference type="InterPro" id="IPR055178">
    <property type="entry name" value="RsdA/BaiN/AoA(So)-like_dom"/>
</dbReference>
<dbReference type="SUPFAM" id="SSF160996">
    <property type="entry name" value="HI0933 insert domain-like"/>
    <property type="match status" value="1"/>
</dbReference>
<dbReference type="PANTHER" id="PTHR42887:SF2">
    <property type="entry name" value="OS12G0638800 PROTEIN"/>
    <property type="match status" value="1"/>
</dbReference>
<dbReference type="Gene3D" id="3.50.50.60">
    <property type="entry name" value="FAD/NAD(P)-binding domain"/>
    <property type="match status" value="1"/>
</dbReference>
<evidence type="ECO:0000259" key="4">
    <source>
        <dbReference type="Pfam" id="PF03486"/>
    </source>
</evidence>
<dbReference type="Pfam" id="PF03486">
    <property type="entry name" value="HI0933_like"/>
    <property type="match status" value="1"/>
</dbReference>
<dbReference type="PRINTS" id="PR00420">
    <property type="entry name" value="RNGMNOXGNASE"/>
</dbReference>
<dbReference type="Gene3D" id="2.40.30.10">
    <property type="entry name" value="Translation factors"/>
    <property type="match status" value="1"/>
</dbReference>
<dbReference type="SUPFAM" id="SSF51905">
    <property type="entry name" value="FAD/NAD(P)-binding domain"/>
    <property type="match status" value="1"/>
</dbReference>
<dbReference type="PATRIC" id="fig|1618677.3.peg.343"/>
<reference evidence="6 7" key="1">
    <citation type="journal article" date="2015" name="Nature">
        <title>rRNA introns, odd ribosomes, and small enigmatic genomes across a large radiation of phyla.</title>
        <authorList>
            <person name="Brown C.T."/>
            <person name="Hug L.A."/>
            <person name="Thomas B.C."/>
            <person name="Sharon I."/>
            <person name="Castelle C.J."/>
            <person name="Singh A."/>
            <person name="Wilkins M.J."/>
            <person name="Williams K.H."/>
            <person name="Banfield J.F."/>
        </authorList>
    </citation>
    <scope>NUCLEOTIDE SEQUENCE [LARGE SCALE GENOMIC DNA]</scope>
</reference>